<comment type="caution">
    <text evidence="2">The sequence shown here is derived from an EMBL/GenBank/DDBJ whole genome shotgun (WGS) entry which is preliminary data.</text>
</comment>
<accession>A0AAV8XC70</accession>
<feature type="region of interest" description="Disordered" evidence="1">
    <location>
        <begin position="29"/>
        <end position="51"/>
    </location>
</feature>
<dbReference type="EMBL" id="JAPWTK010000746">
    <property type="protein sequence ID" value="KAJ8936383.1"/>
    <property type="molecule type" value="Genomic_DNA"/>
</dbReference>
<name>A0AAV8XC70_9CUCU</name>
<organism evidence="2 3">
    <name type="scientific">Aromia moschata</name>
    <dbReference type="NCBI Taxonomy" id="1265417"/>
    <lineage>
        <taxon>Eukaryota</taxon>
        <taxon>Metazoa</taxon>
        <taxon>Ecdysozoa</taxon>
        <taxon>Arthropoda</taxon>
        <taxon>Hexapoda</taxon>
        <taxon>Insecta</taxon>
        <taxon>Pterygota</taxon>
        <taxon>Neoptera</taxon>
        <taxon>Endopterygota</taxon>
        <taxon>Coleoptera</taxon>
        <taxon>Polyphaga</taxon>
        <taxon>Cucujiformia</taxon>
        <taxon>Chrysomeloidea</taxon>
        <taxon>Cerambycidae</taxon>
        <taxon>Cerambycinae</taxon>
        <taxon>Callichromatini</taxon>
        <taxon>Aromia</taxon>
    </lineage>
</organism>
<feature type="compositionally biased region" description="Basic and acidic residues" evidence="1">
    <location>
        <begin position="184"/>
        <end position="208"/>
    </location>
</feature>
<sequence length="247" mass="28545">MTNTALVEPRVDGYRKYSPYLTSLMHLSDSEDIDEEPAKNNDIDIKEPENANDFEDNIEFESFIDEENEPQQKRPKSDWILTIVYSKSVTAPAYLHIAVFGQIQQIYEYAMLSEVPPSYKYIHLLVMTKTAITEIINTTVLAGQVKITLEIVMLINLYCPSACVNSRQRAGRPTSRPLVAQRKPLSEKKSDTKRKKSDDRRMNDDGRRTVRRQKGERKSDGKRTNDDDKRTETRRRGVIRKFASLNK</sequence>
<protein>
    <submittedName>
        <fullName evidence="2">Uncharacterized protein</fullName>
    </submittedName>
</protein>
<feature type="region of interest" description="Disordered" evidence="1">
    <location>
        <begin position="166"/>
        <end position="247"/>
    </location>
</feature>
<reference evidence="2" key="1">
    <citation type="journal article" date="2023" name="Insect Mol. Biol.">
        <title>Genome sequencing provides insights into the evolution of gene families encoding plant cell wall-degrading enzymes in longhorned beetles.</title>
        <authorList>
            <person name="Shin N.R."/>
            <person name="Okamura Y."/>
            <person name="Kirsch R."/>
            <person name="Pauchet Y."/>
        </authorList>
    </citation>
    <scope>NUCLEOTIDE SEQUENCE</scope>
    <source>
        <strain evidence="2">AMC_N1</strain>
    </source>
</reference>
<evidence type="ECO:0000256" key="1">
    <source>
        <dbReference type="SAM" id="MobiDB-lite"/>
    </source>
</evidence>
<feature type="compositionally biased region" description="Basic and acidic residues" evidence="1">
    <location>
        <begin position="36"/>
        <end position="49"/>
    </location>
</feature>
<keyword evidence="3" id="KW-1185">Reference proteome</keyword>
<evidence type="ECO:0000313" key="3">
    <source>
        <dbReference type="Proteomes" id="UP001162162"/>
    </source>
</evidence>
<dbReference type="AlphaFoldDB" id="A0AAV8XC70"/>
<proteinExistence type="predicted"/>
<feature type="compositionally biased region" description="Basic and acidic residues" evidence="1">
    <location>
        <begin position="216"/>
        <end position="235"/>
    </location>
</feature>
<evidence type="ECO:0000313" key="2">
    <source>
        <dbReference type="EMBL" id="KAJ8936383.1"/>
    </source>
</evidence>
<gene>
    <name evidence="2" type="ORF">NQ318_010790</name>
</gene>
<dbReference type="Proteomes" id="UP001162162">
    <property type="component" value="Unassembled WGS sequence"/>
</dbReference>